<organism evidence="1 2">
    <name type="scientific">Choristoneura fumiferana</name>
    <name type="common">Spruce budworm moth</name>
    <name type="synonym">Archips fumiferana</name>
    <dbReference type="NCBI Taxonomy" id="7141"/>
    <lineage>
        <taxon>Eukaryota</taxon>
        <taxon>Metazoa</taxon>
        <taxon>Ecdysozoa</taxon>
        <taxon>Arthropoda</taxon>
        <taxon>Hexapoda</taxon>
        <taxon>Insecta</taxon>
        <taxon>Pterygota</taxon>
        <taxon>Neoptera</taxon>
        <taxon>Endopterygota</taxon>
        <taxon>Lepidoptera</taxon>
        <taxon>Glossata</taxon>
        <taxon>Ditrysia</taxon>
        <taxon>Tortricoidea</taxon>
        <taxon>Tortricidae</taxon>
        <taxon>Tortricinae</taxon>
        <taxon>Choristoneura</taxon>
    </lineage>
</organism>
<gene>
    <name evidence="1" type="ORF">MSG28_012943</name>
</gene>
<reference evidence="1 2" key="1">
    <citation type="journal article" date="2022" name="Genome Biol. Evol.">
        <title>The Spruce Budworm Genome: Reconstructing the Evolutionary History of Antifreeze Proteins.</title>
        <authorList>
            <person name="Beliveau C."/>
            <person name="Gagne P."/>
            <person name="Picq S."/>
            <person name="Vernygora O."/>
            <person name="Keeling C.I."/>
            <person name="Pinkney K."/>
            <person name="Doucet D."/>
            <person name="Wen F."/>
            <person name="Johnston J.S."/>
            <person name="Maaroufi H."/>
            <person name="Boyle B."/>
            <person name="Laroche J."/>
            <person name="Dewar K."/>
            <person name="Juretic N."/>
            <person name="Blackburn G."/>
            <person name="Nisole A."/>
            <person name="Brunet B."/>
            <person name="Brandao M."/>
            <person name="Lumley L."/>
            <person name="Duan J."/>
            <person name="Quan G."/>
            <person name="Lucarotti C.J."/>
            <person name="Roe A.D."/>
            <person name="Sperling F.A.H."/>
            <person name="Levesque R.C."/>
            <person name="Cusson M."/>
        </authorList>
    </citation>
    <scope>NUCLEOTIDE SEQUENCE [LARGE SCALE GENOMIC DNA]</scope>
    <source>
        <strain evidence="1">Glfc:IPQL:Cfum</strain>
    </source>
</reference>
<comment type="caution">
    <text evidence="1">The sequence shown here is derived from an EMBL/GenBank/DDBJ whole genome shotgun (WGS) entry which is preliminary data.</text>
</comment>
<dbReference type="EMBL" id="CM046123">
    <property type="protein sequence ID" value="KAI8439078.1"/>
    <property type="molecule type" value="Genomic_DNA"/>
</dbReference>
<evidence type="ECO:0000313" key="2">
    <source>
        <dbReference type="Proteomes" id="UP001064048"/>
    </source>
</evidence>
<protein>
    <submittedName>
        <fullName evidence="1">Uncharacterized protein</fullName>
    </submittedName>
</protein>
<proteinExistence type="predicted"/>
<dbReference type="Proteomes" id="UP001064048">
    <property type="component" value="Chromosome 23"/>
</dbReference>
<sequence length="329" mass="35405">MLVVSDIGAGDCTTNAPPQAAPQASGVTDEQLMQQVQSDVQSALKGGQWLLSCYAPYKEKPVFPGIPDLSPEEARLFIYEAKSNNNVEQAVAYMDNLTKEQKSKYEQLLTTNSPDIIKVLRSLYKGEASSSPFNGQTPNTFASQSNPSSIFRGAIQNQNIPFAQNAQSIFAQANKSVFNQVGQDTAKSIFSQASQNVFGSQPSQNAFGSQPSQNFGSQPAQNQSPFGAPDAAKSIFAQANTSPFESAPPTFKSPFEQPSPFAQNTGNVFQKSEPSSVFGQAAFQSTPVDDPGVYSNMNDLSEDDVQKFKADSFTLGFIPEIPPPHSLCI</sequence>
<name>A0ACC0KRG0_CHOFU</name>
<evidence type="ECO:0000313" key="1">
    <source>
        <dbReference type="EMBL" id="KAI8439078.1"/>
    </source>
</evidence>
<keyword evidence="2" id="KW-1185">Reference proteome</keyword>
<accession>A0ACC0KRG0</accession>